<evidence type="ECO:0000313" key="2">
    <source>
        <dbReference type="Proteomes" id="UP001601976"/>
    </source>
</evidence>
<gene>
    <name evidence="1" type="ORF">ACFYWW_03535</name>
</gene>
<dbReference type="RefSeq" id="WP_387893640.1">
    <property type="nucleotide sequence ID" value="NZ_JBIAPK010000001.1"/>
</dbReference>
<comment type="caution">
    <text evidence="1">The sequence shown here is derived from an EMBL/GenBank/DDBJ whole genome shotgun (WGS) entry which is preliminary data.</text>
</comment>
<dbReference type="Proteomes" id="UP001601976">
    <property type="component" value="Unassembled WGS sequence"/>
</dbReference>
<reference evidence="1 2" key="1">
    <citation type="submission" date="2024-10" db="EMBL/GenBank/DDBJ databases">
        <title>The Natural Products Discovery Center: Release of the First 8490 Sequenced Strains for Exploring Actinobacteria Biosynthetic Diversity.</title>
        <authorList>
            <person name="Kalkreuter E."/>
            <person name="Kautsar S.A."/>
            <person name="Yang D."/>
            <person name="Bader C.D."/>
            <person name="Teijaro C.N."/>
            <person name="Fluegel L."/>
            <person name="Davis C.M."/>
            <person name="Simpson J.R."/>
            <person name="Lauterbach L."/>
            <person name="Steele A.D."/>
            <person name="Gui C."/>
            <person name="Meng S."/>
            <person name="Li G."/>
            <person name="Viehrig K."/>
            <person name="Ye F."/>
            <person name="Su P."/>
            <person name="Kiefer A.F."/>
            <person name="Nichols A."/>
            <person name="Cepeda A.J."/>
            <person name="Yan W."/>
            <person name="Fan B."/>
            <person name="Jiang Y."/>
            <person name="Adhikari A."/>
            <person name="Zheng C.-J."/>
            <person name="Schuster L."/>
            <person name="Cowan T.M."/>
            <person name="Smanski M.J."/>
            <person name="Chevrette M.G."/>
            <person name="De Carvalho L.P.S."/>
            <person name="Shen B."/>
        </authorList>
    </citation>
    <scope>NUCLEOTIDE SEQUENCE [LARGE SCALE GENOMIC DNA]</scope>
    <source>
        <strain evidence="1 2">NPDC003029</strain>
    </source>
</reference>
<organism evidence="1 2">
    <name type="scientific">Streptomyces flavidovirens</name>
    <dbReference type="NCBI Taxonomy" id="67298"/>
    <lineage>
        <taxon>Bacteria</taxon>
        <taxon>Bacillati</taxon>
        <taxon>Actinomycetota</taxon>
        <taxon>Actinomycetes</taxon>
        <taxon>Kitasatosporales</taxon>
        <taxon>Streptomycetaceae</taxon>
        <taxon>Streptomyces</taxon>
    </lineage>
</organism>
<protein>
    <submittedName>
        <fullName evidence="1">Uncharacterized protein</fullName>
    </submittedName>
</protein>
<proteinExistence type="predicted"/>
<keyword evidence="2" id="KW-1185">Reference proteome</keyword>
<dbReference type="EMBL" id="JBIAPK010000001">
    <property type="protein sequence ID" value="MFF3337800.1"/>
    <property type="molecule type" value="Genomic_DNA"/>
</dbReference>
<evidence type="ECO:0000313" key="1">
    <source>
        <dbReference type="EMBL" id="MFF3337800.1"/>
    </source>
</evidence>
<name>A0ABW6R8H4_9ACTN</name>
<sequence>MDTTSLLVTDLEVDTVLADLTVPLAVRTVWQLLSDSDVRLDEAVALDVPDVELSDRLLGG</sequence>
<accession>A0ABW6R8H4</accession>